<feature type="compositionally biased region" description="Basic and acidic residues" evidence="1">
    <location>
        <begin position="890"/>
        <end position="925"/>
    </location>
</feature>
<feature type="region of interest" description="Disordered" evidence="1">
    <location>
        <begin position="66"/>
        <end position="115"/>
    </location>
</feature>
<dbReference type="AlphaFoldDB" id="A0A8H4VPY1"/>
<feature type="region of interest" description="Disordered" evidence="1">
    <location>
        <begin position="166"/>
        <end position="203"/>
    </location>
</feature>
<feature type="compositionally biased region" description="Low complexity" evidence="1">
    <location>
        <begin position="1"/>
        <end position="19"/>
    </location>
</feature>
<feature type="region of interest" description="Disordered" evidence="1">
    <location>
        <begin position="781"/>
        <end position="1067"/>
    </location>
</feature>
<feature type="compositionally biased region" description="Low complexity" evidence="1">
    <location>
        <begin position="176"/>
        <end position="186"/>
    </location>
</feature>
<feature type="compositionally biased region" description="Basic and acidic residues" evidence="1">
    <location>
        <begin position="1043"/>
        <end position="1066"/>
    </location>
</feature>
<sequence length="1191" mass="129625">MKLFSRSKSSKSTKASASSPVDITHASTTGEFPSESSRSHSTKAVAYKFLTSTTFSLLRVLKGKRGEKQANRVDDNDQVDAPSLEDEQIHSATNFSAPAERRNTTNLPSPSQTAYREAPPVVSILIEKAMQAKPFVVAKGKETWDFQTTLAFRTDIVVFSAHTSSVLPLSSPPSAPATASSSVPALVQPPSGPAVPQQHDDQTSGLVDQLAALKMENGPSSSNPAQEEKVSELDQILKDLESMGLRTAKPTSSASGPDTAKAARAKSSQSTNVGHAPRVDEIADGLQSMGIGASEQGSSVQAQPKGQTDAAPPTNVDEEADARQETTEHAQDRENRGSPQPANAEEDDEVEFNTGFPSQDLSLANSSNPPVNVEVQAPRSMAGFVVHTDGPAIDDLETPYSPLDSPLSLPRRPLVDHVPVSSQSAGGSDSGRFCYTPTSGLHDDWALAQPDGPSQYQSQEGSAATDMESLFQRYHSAIDPLSAVTQAVSAPSSFTYGIGATDLPTVNQPQDQYVWQPQPRYTWQSQAYNAWQAPAFSATGTMNHAIVGQQELNVPILYSLQHQVSDDAQQWPRAVQAWTQEEQSDMDWGNEARPSWFEVGMEVELETQEGSEGQMEEEVQEEEEVRMEEVLVEEEIPMETQATEVEVQVEAEAEAGVEVEMVEIVNAGVDADEDEDMGPGVDTNPANDGSEVKVAECKADDLTVLRQVAEQSSDICTTEPNVHETVPPEVLSPVQEHAMPENEPSTIVLSGALEQLASNEEVAPAEPQPKSTPVSRIVDFEHSDQDNLEQTSEQLGSAIPHTVDEQTDGESHLSGPAHAELRSESPEQALSIPEPTIEAAVEVLVDEDEKSNGELVEAQPALQAVDDHLEEDVTEQVEQGSDGVSLLPEPESRQDGDDVPRERSTPQQEVSDRDASPALKESESRRQHKRRREDTPASSAAEVEEQSRSSTPETGVRKPLPVRRTRAISPPSSDYLTLASELVRSEEQEVPERPSKRRCGDKPLQKKDRMERRRRKQPRKSVGCAAPTDSSDSEGALSDEDADCRRRVIPEEAKPAERQGRAEKVKSTTTTITILNERLQASRKRVVDNEKVQRVAKRVRLSQDQAYEQGIEFDAHVAAKSNDTGTSNQRSVTMAGRRRSPERRHLSQADATRLADRKKAKARKAKLVARSCSTLLSFAGLVWQKMTELAS</sequence>
<evidence type="ECO:0000313" key="3">
    <source>
        <dbReference type="Proteomes" id="UP000521872"/>
    </source>
</evidence>
<feature type="compositionally biased region" description="Polar residues" evidence="1">
    <location>
        <begin position="295"/>
        <end position="306"/>
    </location>
</feature>
<evidence type="ECO:0000313" key="2">
    <source>
        <dbReference type="EMBL" id="KAF4618611.1"/>
    </source>
</evidence>
<feature type="compositionally biased region" description="Basic and acidic residues" evidence="1">
    <location>
        <begin position="321"/>
        <end position="336"/>
    </location>
</feature>
<feature type="compositionally biased region" description="Polar residues" evidence="1">
    <location>
        <begin position="104"/>
        <end position="114"/>
    </location>
</feature>
<organism evidence="2 3">
    <name type="scientific">Agrocybe pediades</name>
    <dbReference type="NCBI Taxonomy" id="84607"/>
    <lineage>
        <taxon>Eukaryota</taxon>
        <taxon>Fungi</taxon>
        <taxon>Dikarya</taxon>
        <taxon>Basidiomycota</taxon>
        <taxon>Agaricomycotina</taxon>
        <taxon>Agaricomycetes</taxon>
        <taxon>Agaricomycetidae</taxon>
        <taxon>Agaricales</taxon>
        <taxon>Agaricineae</taxon>
        <taxon>Strophariaceae</taxon>
        <taxon>Agrocybe</taxon>
    </lineage>
</organism>
<feature type="compositionally biased region" description="Basic and acidic residues" evidence="1">
    <location>
        <begin position="1143"/>
        <end position="1156"/>
    </location>
</feature>
<gene>
    <name evidence="2" type="ORF">D9613_009998</name>
</gene>
<feature type="compositionally biased region" description="Polar residues" evidence="1">
    <location>
        <begin position="355"/>
        <end position="370"/>
    </location>
</feature>
<protein>
    <submittedName>
        <fullName evidence="2">Uncharacterized protein</fullName>
    </submittedName>
</protein>
<feature type="compositionally biased region" description="Polar residues" evidence="1">
    <location>
        <begin position="25"/>
        <end position="36"/>
    </location>
</feature>
<feature type="region of interest" description="Disordered" evidence="1">
    <location>
        <begin position="1121"/>
        <end position="1156"/>
    </location>
</feature>
<comment type="caution">
    <text evidence="2">The sequence shown here is derived from an EMBL/GenBank/DDBJ whole genome shotgun (WGS) entry which is preliminary data.</text>
</comment>
<name>A0A8H4VPY1_9AGAR</name>
<dbReference type="Proteomes" id="UP000521872">
    <property type="component" value="Unassembled WGS sequence"/>
</dbReference>
<feature type="region of interest" description="Disordered" evidence="1">
    <location>
        <begin position="245"/>
        <end position="373"/>
    </location>
</feature>
<dbReference type="EMBL" id="JAACJL010000017">
    <property type="protein sequence ID" value="KAF4618611.1"/>
    <property type="molecule type" value="Genomic_DNA"/>
</dbReference>
<reference evidence="2 3" key="1">
    <citation type="submission" date="2019-12" db="EMBL/GenBank/DDBJ databases">
        <authorList>
            <person name="Floudas D."/>
            <person name="Bentzer J."/>
            <person name="Ahren D."/>
            <person name="Johansson T."/>
            <person name="Persson P."/>
            <person name="Tunlid A."/>
        </authorList>
    </citation>
    <scope>NUCLEOTIDE SEQUENCE [LARGE SCALE GENOMIC DNA]</scope>
    <source>
        <strain evidence="2 3">CBS 102.39</strain>
    </source>
</reference>
<feature type="region of interest" description="Disordered" evidence="1">
    <location>
        <begin position="1"/>
        <end position="41"/>
    </location>
</feature>
<keyword evidence="3" id="KW-1185">Reference proteome</keyword>
<evidence type="ECO:0000256" key="1">
    <source>
        <dbReference type="SAM" id="MobiDB-lite"/>
    </source>
</evidence>
<accession>A0A8H4VPY1</accession>
<feature type="compositionally biased region" description="Basic and acidic residues" evidence="1">
    <location>
        <begin position="983"/>
        <end position="1011"/>
    </location>
</feature>
<feature type="compositionally biased region" description="Polar residues" evidence="1">
    <location>
        <begin position="1121"/>
        <end position="1132"/>
    </location>
</feature>
<proteinExistence type="predicted"/>
<feature type="compositionally biased region" description="Basic and acidic residues" evidence="1">
    <location>
        <begin position="66"/>
        <end position="75"/>
    </location>
</feature>